<comment type="caution">
    <text evidence="4">The sequence shown here is derived from an EMBL/GenBank/DDBJ whole genome shotgun (WGS) entry which is preliminary data.</text>
</comment>
<evidence type="ECO:0000259" key="3">
    <source>
        <dbReference type="Pfam" id="PF01073"/>
    </source>
</evidence>
<reference evidence="5" key="1">
    <citation type="journal article" date="2019" name="Int. J. Syst. Evol. Microbiol.">
        <title>The Global Catalogue of Microorganisms (GCM) 10K type strain sequencing project: providing services to taxonomists for standard genome sequencing and annotation.</title>
        <authorList>
            <consortium name="The Broad Institute Genomics Platform"/>
            <consortium name="The Broad Institute Genome Sequencing Center for Infectious Disease"/>
            <person name="Wu L."/>
            <person name="Ma J."/>
        </authorList>
    </citation>
    <scope>NUCLEOTIDE SEQUENCE [LARGE SCALE GENOMIC DNA]</scope>
    <source>
        <strain evidence="5">CGMCC 4.1641</strain>
    </source>
</reference>
<comment type="similarity">
    <text evidence="1">Belongs to the 3-beta-HSD family.</text>
</comment>
<dbReference type="RefSeq" id="WP_382043656.1">
    <property type="nucleotide sequence ID" value="NZ_JBHSKJ010000010.1"/>
</dbReference>
<name>A0ABW0A2G3_9ACTN</name>
<dbReference type="PANTHER" id="PTHR43245:SF51">
    <property type="entry name" value="SHORT CHAIN DEHYDROGENASE_REDUCTASE FAMILY 42E, MEMBER 2"/>
    <property type="match status" value="1"/>
</dbReference>
<evidence type="ECO:0000313" key="4">
    <source>
        <dbReference type="EMBL" id="MFC5146811.1"/>
    </source>
</evidence>
<protein>
    <submittedName>
        <fullName evidence="4">NAD-dependent epimerase/dehydratase family protein</fullName>
    </submittedName>
</protein>
<dbReference type="Pfam" id="PF01073">
    <property type="entry name" value="3Beta_HSD"/>
    <property type="match status" value="1"/>
</dbReference>
<evidence type="ECO:0000256" key="1">
    <source>
        <dbReference type="ARBA" id="ARBA00009219"/>
    </source>
</evidence>
<keyword evidence="2" id="KW-0560">Oxidoreductase</keyword>
<organism evidence="4 5">
    <name type="scientific">Streptomyces aureoversilis</name>
    <dbReference type="NCBI Taxonomy" id="67277"/>
    <lineage>
        <taxon>Bacteria</taxon>
        <taxon>Bacillati</taxon>
        <taxon>Actinomycetota</taxon>
        <taxon>Actinomycetes</taxon>
        <taxon>Kitasatosporales</taxon>
        <taxon>Streptomycetaceae</taxon>
        <taxon>Streptomyces</taxon>
    </lineage>
</organism>
<dbReference type="PANTHER" id="PTHR43245">
    <property type="entry name" value="BIFUNCTIONAL POLYMYXIN RESISTANCE PROTEIN ARNA"/>
    <property type="match status" value="1"/>
</dbReference>
<dbReference type="Gene3D" id="3.40.50.720">
    <property type="entry name" value="NAD(P)-binding Rossmann-like Domain"/>
    <property type="match status" value="1"/>
</dbReference>
<dbReference type="EMBL" id="JBHSKJ010000010">
    <property type="protein sequence ID" value="MFC5146811.1"/>
    <property type="molecule type" value="Genomic_DNA"/>
</dbReference>
<evidence type="ECO:0000313" key="5">
    <source>
        <dbReference type="Proteomes" id="UP001596222"/>
    </source>
</evidence>
<dbReference type="Proteomes" id="UP001596222">
    <property type="component" value="Unassembled WGS sequence"/>
</dbReference>
<feature type="domain" description="3-beta hydroxysteroid dehydrogenase/isomerase" evidence="3">
    <location>
        <begin position="4"/>
        <end position="235"/>
    </location>
</feature>
<accession>A0ABW0A2G3</accession>
<dbReference type="InterPro" id="IPR050177">
    <property type="entry name" value="Lipid_A_modif_metabolic_enz"/>
</dbReference>
<dbReference type="InterPro" id="IPR036291">
    <property type="entry name" value="NAD(P)-bd_dom_sf"/>
</dbReference>
<dbReference type="SUPFAM" id="SSF51735">
    <property type="entry name" value="NAD(P)-binding Rossmann-fold domains"/>
    <property type="match status" value="1"/>
</dbReference>
<evidence type="ECO:0000256" key="2">
    <source>
        <dbReference type="ARBA" id="ARBA00023002"/>
    </source>
</evidence>
<gene>
    <name evidence="4" type="ORF">ACFPP6_19245</name>
</gene>
<keyword evidence="5" id="KW-1185">Reference proteome</keyword>
<sequence>MKVLVTGGGGFLGGAVCAQLVARGDTVRSFGRSPRRALARLGVEEHLGDLRDADAVAKAVDGRDAVIHCAAKAGVWGPARDYVAVNLTGTANVVTACRAKGVGALVLSSSPAVVHDRADLEGADESLPYATRFLAPYPRSKALAEQLVLRADSADLATVALRPHIIWGPGDPHFLPRLAEQARRGRLRRIGKATKKIDTVYIDNAAEAHVLALDRLKPGAPAAGRAYFITQDDPRPVGETIDLLLGAAGAGPVTRELPAWACRVLAAGLESGGRALGTGEPPLTRFLVNQLTTAHWFDITAAKRDLGYIPRVGMEEGLRRLRAAYEAQAGRPEEEAW</sequence>
<proteinExistence type="inferred from homology"/>
<dbReference type="InterPro" id="IPR002225">
    <property type="entry name" value="3Beta_OHSteriod_DH/Estase"/>
</dbReference>